<gene>
    <name evidence="3" type="ORF">GWR21_19170</name>
</gene>
<evidence type="ECO:0000256" key="1">
    <source>
        <dbReference type="ARBA" id="ARBA00007198"/>
    </source>
</evidence>
<accession>A0A6B9ZGX0</accession>
<evidence type="ECO:0000313" key="4">
    <source>
        <dbReference type="Proteomes" id="UP000476411"/>
    </source>
</evidence>
<dbReference type="EMBL" id="CP048113">
    <property type="protein sequence ID" value="QHS61642.1"/>
    <property type="molecule type" value="Genomic_DNA"/>
</dbReference>
<dbReference type="PROSITE" id="PS51353">
    <property type="entry name" value="ARSC"/>
    <property type="match status" value="1"/>
</dbReference>
<proteinExistence type="inferred from homology"/>
<dbReference type="SUPFAM" id="SSF52833">
    <property type="entry name" value="Thioredoxin-like"/>
    <property type="match status" value="1"/>
</dbReference>
<dbReference type="KEGG" id="chih:GWR21_19170"/>
<protein>
    <submittedName>
        <fullName evidence="3">Arsenate reductase</fullName>
    </submittedName>
</protein>
<dbReference type="PANTHER" id="PTHR30041:SF8">
    <property type="entry name" value="PROTEIN YFFB"/>
    <property type="match status" value="1"/>
</dbReference>
<evidence type="ECO:0000256" key="2">
    <source>
        <dbReference type="PROSITE-ProRule" id="PRU01282"/>
    </source>
</evidence>
<evidence type="ECO:0000313" key="3">
    <source>
        <dbReference type="EMBL" id="QHS61642.1"/>
    </source>
</evidence>
<organism evidence="3 4">
    <name type="scientific">Chitinophaga agri</name>
    <dbReference type="NCBI Taxonomy" id="2703787"/>
    <lineage>
        <taxon>Bacteria</taxon>
        <taxon>Pseudomonadati</taxon>
        <taxon>Bacteroidota</taxon>
        <taxon>Chitinophagia</taxon>
        <taxon>Chitinophagales</taxon>
        <taxon>Chitinophagaceae</taxon>
        <taxon>Chitinophaga</taxon>
    </lineage>
</organism>
<dbReference type="Proteomes" id="UP000476411">
    <property type="component" value="Chromosome"/>
</dbReference>
<dbReference type="Pfam" id="PF03960">
    <property type="entry name" value="ArsC"/>
    <property type="match status" value="1"/>
</dbReference>
<dbReference type="RefSeq" id="WP_162333308.1">
    <property type="nucleotide sequence ID" value="NZ_CP048113.1"/>
</dbReference>
<keyword evidence="4" id="KW-1185">Reference proteome</keyword>
<comment type="similarity">
    <text evidence="1 2">Belongs to the ArsC family.</text>
</comment>
<sequence length="120" mass="13857">MKKIYHLSTCSTCKRILEEVNAKDNGVVLQDIKTEKITPAQLAEMHALAGTYESLFSRRSMKYRPMGLHEKELTEKDYHDLILEEYSFLKRPVAIVGKEIFVGSEKKTVERLKEKLGIKN</sequence>
<name>A0A6B9ZGX0_9BACT</name>
<dbReference type="InterPro" id="IPR006660">
    <property type="entry name" value="Arsenate_reductase-like"/>
</dbReference>
<dbReference type="AlphaFoldDB" id="A0A6B9ZGX0"/>
<reference evidence="3 4" key="1">
    <citation type="submission" date="2020-01" db="EMBL/GenBank/DDBJ databases">
        <title>Complete genome sequence of Chitinophaga sp. H33E-04 isolated from quinoa roots.</title>
        <authorList>
            <person name="Weon H.-Y."/>
            <person name="Lee S.A."/>
        </authorList>
    </citation>
    <scope>NUCLEOTIDE SEQUENCE [LARGE SCALE GENOMIC DNA]</scope>
    <source>
        <strain evidence="3 4">H33E-04</strain>
    </source>
</reference>
<dbReference type="PANTHER" id="PTHR30041">
    <property type="entry name" value="ARSENATE REDUCTASE"/>
    <property type="match status" value="1"/>
</dbReference>
<dbReference type="Gene3D" id="3.40.30.10">
    <property type="entry name" value="Glutaredoxin"/>
    <property type="match status" value="1"/>
</dbReference>
<dbReference type="InterPro" id="IPR036249">
    <property type="entry name" value="Thioredoxin-like_sf"/>
</dbReference>